<feature type="compositionally biased region" description="Polar residues" evidence="1">
    <location>
        <begin position="85"/>
        <end position="101"/>
    </location>
</feature>
<evidence type="ECO:0000313" key="3">
    <source>
        <dbReference type="EMBL" id="KAF2895878.1"/>
    </source>
</evidence>
<keyword evidence="4" id="KW-1185">Reference proteome</keyword>
<dbReference type="AlphaFoldDB" id="A0A8K0D3J3"/>
<dbReference type="Proteomes" id="UP000801492">
    <property type="component" value="Unassembled WGS sequence"/>
</dbReference>
<evidence type="ECO:0000256" key="2">
    <source>
        <dbReference type="SAM" id="Phobius"/>
    </source>
</evidence>
<feature type="transmembrane region" description="Helical" evidence="2">
    <location>
        <begin position="51"/>
        <end position="68"/>
    </location>
</feature>
<proteinExistence type="predicted"/>
<name>A0A8K0D3J3_IGNLU</name>
<evidence type="ECO:0000256" key="1">
    <source>
        <dbReference type="SAM" id="MobiDB-lite"/>
    </source>
</evidence>
<comment type="caution">
    <text evidence="3">The sequence shown here is derived from an EMBL/GenBank/DDBJ whole genome shotgun (WGS) entry which is preliminary data.</text>
</comment>
<feature type="region of interest" description="Disordered" evidence="1">
    <location>
        <begin position="76"/>
        <end position="106"/>
    </location>
</feature>
<keyword evidence="2" id="KW-0472">Membrane</keyword>
<gene>
    <name evidence="3" type="ORF">ILUMI_10297</name>
</gene>
<keyword evidence="2" id="KW-1133">Transmembrane helix</keyword>
<dbReference type="GO" id="GO:0004190">
    <property type="term" value="F:aspartic-type endopeptidase activity"/>
    <property type="evidence" value="ECO:0007669"/>
    <property type="project" value="InterPro"/>
</dbReference>
<organism evidence="3 4">
    <name type="scientific">Ignelater luminosus</name>
    <name type="common">Cucubano</name>
    <name type="synonym">Pyrophorus luminosus</name>
    <dbReference type="NCBI Taxonomy" id="2038154"/>
    <lineage>
        <taxon>Eukaryota</taxon>
        <taxon>Metazoa</taxon>
        <taxon>Ecdysozoa</taxon>
        <taxon>Arthropoda</taxon>
        <taxon>Hexapoda</taxon>
        <taxon>Insecta</taxon>
        <taxon>Pterygota</taxon>
        <taxon>Neoptera</taxon>
        <taxon>Endopterygota</taxon>
        <taxon>Coleoptera</taxon>
        <taxon>Polyphaga</taxon>
        <taxon>Elateriformia</taxon>
        <taxon>Elateroidea</taxon>
        <taxon>Elateridae</taxon>
        <taxon>Agrypninae</taxon>
        <taxon>Pyrophorini</taxon>
        <taxon>Ignelater</taxon>
    </lineage>
</organism>
<dbReference type="GO" id="GO:0006508">
    <property type="term" value="P:proteolysis"/>
    <property type="evidence" value="ECO:0007669"/>
    <property type="project" value="InterPro"/>
</dbReference>
<keyword evidence="2" id="KW-0812">Transmembrane</keyword>
<dbReference type="PROSITE" id="PS00141">
    <property type="entry name" value="ASP_PROTEASE"/>
    <property type="match status" value="1"/>
</dbReference>
<dbReference type="EMBL" id="VTPC01005571">
    <property type="protein sequence ID" value="KAF2895878.1"/>
    <property type="molecule type" value="Genomic_DNA"/>
</dbReference>
<protein>
    <recommendedName>
        <fullName evidence="5">Retropepsins domain-containing protein</fullName>
    </recommendedName>
</protein>
<dbReference type="InterPro" id="IPR001969">
    <property type="entry name" value="Aspartic_peptidase_AS"/>
</dbReference>
<evidence type="ECO:0008006" key="5">
    <source>
        <dbReference type="Google" id="ProtNLM"/>
    </source>
</evidence>
<reference evidence="3" key="1">
    <citation type="submission" date="2019-08" db="EMBL/GenBank/DDBJ databases">
        <title>The genome of the North American firefly Photinus pyralis.</title>
        <authorList>
            <consortium name="Photinus pyralis genome working group"/>
            <person name="Fallon T.R."/>
            <person name="Sander Lower S.E."/>
            <person name="Weng J.-K."/>
        </authorList>
    </citation>
    <scope>NUCLEOTIDE SEQUENCE</scope>
    <source>
        <strain evidence="3">TRF0915ILg1</strain>
        <tissue evidence="3">Whole body</tissue>
    </source>
</reference>
<feature type="non-terminal residue" evidence="3">
    <location>
        <position position="282"/>
    </location>
</feature>
<accession>A0A8K0D3J3</accession>
<evidence type="ECO:0000313" key="4">
    <source>
        <dbReference type="Proteomes" id="UP000801492"/>
    </source>
</evidence>
<sequence>MDDNDIRNTSEILGNTPKCYDNTWEWEWAELQEIKVVVILSRKDPMYKCPILFWFVAIVISIVTAFAMEQAIPKNSVQRKPVDHNNASKNLGTTNRFNQPGPSQPRPFIRPAQFQPVNKFNYPQPMEVDTNRTKNIKPFQQNFNQRLHYVSRENQENEDENEYHKTPWQEKLEHLQQQKKTNLAYLRIGKHLKFLIDTGSTVSLISSKIYDQFQQFRINKMIKGATIDIPKRKLITKDTTITLEVRNPYRTTIPPGESKIVRIPVSTEDGTAVLLGQKIAEE</sequence>